<proteinExistence type="predicted"/>
<dbReference type="Proteomes" id="UP000052978">
    <property type="component" value="Unassembled WGS sequence"/>
</dbReference>
<evidence type="ECO:0000313" key="3">
    <source>
        <dbReference type="Proteomes" id="UP000052978"/>
    </source>
</evidence>
<accession>S7MML6</accession>
<reference evidence="2 3" key="1">
    <citation type="journal article" date="2013" name="Nat. Commun.">
        <title>Genome analysis reveals insights into physiology and longevity of the Brandt's bat Myotis brandtii.</title>
        <authorList>
            <person name="Seim I."/>
            <person name="Fang X."/>
            <person name="Xiong Z."/>
            <person name="Lobanov A.V."/>
            <person name="Huang Z."/>
            <person name="Ma S."/>
            <person name="Feng Y."/>
            <person name="Turanov A.A."/>
            <person name="Zhu Y."/>
            <person name="Lenz T.L."/>
            <person name="Gerashchenko M.V."/>
            <person name="Fan D."/>
            <person name="Hee Yim S."/>
            <person name="Yao X."/>
            <person name="Jordan D."/>
            <person name="Xiong Y."/>
            <person name="Ma Y."/>
            <person name="Lyapunov A.N."/>
            <person name="Chen G."/>
            <person name="Kulakova O.I."/>
            <person name="Sun Y."/>
            <person name="Lee S.G."/>
            <person name="Bronson R.T."/>
            <person name="Moskalev A.A."/>
            <person name="Sunyaev S.R."/>
            <person name="Zhang G."/>
            <person name="Krogh A."/>
            <person name="Wang J."/>
            <person name="Gladyshev V.N."/>
        </authorList>
    </citation>
    <scope>NUCLEOTIDE SEQUENCE [LARGE SCALE GENOMIC DNA]</scope>
</reference>
<gene>
    <name evidence="2" type="ORF">D623_10035462</name>
</gene>
<evidence type="ECO:0000313" key="2">
    <source>
        <dbReference type="EMBL" id="EPQ05509.1"/>
    </source>
</evidence>
<feature type="region of interest" description="Disordered" evidence="1">
    <location>
        <begin position="72"/>
        <end position="99"/>
    </location>
</feature>
<name>S7MML6_MYOBR</name>
<sequence length="99" mass="10407">MAQRSDPRTGQGTGSKCGPALDLTWKVATRPGGIHVPYLESSLLHISQHPYLCDAMDFGKGEGEETTVRILSPPARAEHPPGSPVTSLDGLGEPVTGES</sequence>
<dbReference type="AlphaFoldDB" id="S7MML6"/>
<protein>
    <submittedName>
        <fullName evidence="2">Uncharacterized protein</fullName>
    </submittedName>
</protein>
<organism evidence="2 3">
    <name type="scientific">Myotis brandtii</name>
    <name type="common">Brandt's bat</name>
    <dbReference type="NCBI Taxonomy" id="109478"/>
    <lineage>
        <taxon>Eukaryota</taxon>
        <taxon>Metazoa</taxon>
        <taxon>Chordata</taxon>
        <taxon>Craniata</taxon>
        <taxon>Vertebrata</taxon>
        <taxon>Euteleostomi</taxon>
        <taxon>Mammalia</taxon>
        <taxon>Eutheria</taxon>
        <taxon>Laurasiatheria</taxon>
        <taxon>Chiroptera</taxon>
        <taxon>Yangochiroptera</taxon>
        <taxon>Vespertilionidae</taxon>
        <taxon>Myotis</taxon>
    </lineage>
</organism>
<dbReference type="EMBL" id="KE161800">
    <property type="protein sequence ID" value="EPQ05509.1"/>
    <property type="molecule type" value="Genomic_DNA"/>
</dbReference>
<evidence type="ECO:0000256" key="1">
    <source>
        <dbReference type="SAM" id="MobiDB-lite"/>
    </source>
</evidence>
<keyword evidence="3" id="KW-1185">Reference proteome</keyword>